<protein>
    <recommendedName>
        <fullName evidence="5 6">U-box domain-containing protein</fullName>
        <ecNumber evidence="5">2.3.2.27</ecNumber>
    </recommendedName>
    <alternativeName>
        <fullName evidence="5">RING-type E3 ubiquitin transferase PUB</fullName>
    </alternativeName>
</protein>
<dbReference type="Pfam" id="PF04564">
    <property type="entry name" value="U-box"/>
    <property type="match status" value="1"/>
</dbReference>
<keyword evidence="3 5" id="KW-0808">Transferase</keyword>
<dbReference type="GO" id="GO:0016567">
    <property type="term" value="P:protein ubiquitination"/>
    <property type="evidence" value="ECO:0007669"/>
    <property type="project" value="UniProtKB-UniRule"/>
</dbReference>
<sequence>MDTEIDVPPFFLCPISLEIMKDPVTVLTGITYDRESIEKWLFSGKNDTCPVTKQVLSDSDLTPNHTLRRLIQAWCTMNAALGIERIPTPKPPISKSQIAKLLSDAKSPQSQIKCLRRLRSIAAESETNKRCLESAGAVEFLVSLIANDNNENAVSSPLSSSENDESFDFARSASDEALTILHNLHLSETVLKKLIDRNGEFVDSLTRVMRQGSYDSRAYSIMLLKSMFDVADPMRMISLRTEFYAELVQILRDQISPQASKAALQLLVQLCPWGRNRIKAVEAGAVAVLIELLLDSVERRPCEMILTGLDLMCGCAEGRAELIRHAAGLAVVSKRVLRVSHIGSEKAMRILFSVARFSATPAVLAEMLQLGVVAKLCLVLQVDCGGKTKEKAREILRLHARTWRNSPCVPMRLLASYPN</sequence>
<comment type="pathway">
    <text evidence="2 5">Protein modification; protein ubiquitination.</text>
</comment>
<evidence type="ECO:0000256" key="1">
    <source>
        <dbReference type="ARBA" id="ARBA00000900"/>
    </source>
</evidence>
<dbReference type="InterPro" id="IPR016024">
    <property type="entry name" value="ARM-type_fold"/>
</dbReference>
<dbReference type="EMBL" id="KE345730">
    <property type="protein sequence ID" value="EXC12987.1"/>
    <property type="molecule type" value="Genomic_DNA"/>
</dbReference>
<dbReference type="PROSITE" id="PS51698">
    <property type="entry name" value="U_BOX"/>
    <property type="match status" value="1"/>
</dbReference>
<dbReference type="Pfam" id="PF25598">
    <property type="entry name" value="ARM_PUB"/>
    <property type="match status" value="1"/>
</dbReference>
<dbReference type="InterPro" id="IPR003613">
    <property type="entry name" value="Ubox_domain"/>
</dbReference>
<dbReference type="InterPro" id="IPR045185">
    <property type="entry name" value="PUB22/23/24-like"/>
</dbReference>
<comment type="function">
    <text evidence="5">Functions as an E3 ubiquitin ligase.</text>
</comment>
<dbReference type="InterPro" id="IPR058678">
    <property type="entry name" value="ARM_PUB"/>
</dbReference>
<proteinExistence type="predicted"/>
<dbReference type="GO" id="GO:0006952">
    <property type="term" value="P:defense response"/>
    <property type="evidence" value="ECO:0007669"/>
    <property type="project" value="UniProtKB-ARBA"/>
</dbReference>
<dbReference type="InterPro" id="IPR013083">
    <property type="entry name" value="Znf_RING/FYVE/PHD"/>
</dbReference>
<evidence type="ECO:0000256" key="5">
    <source>
        <dbReference type="RuleBase" id="RU369093"/>
    </source>
</evidence>
<dbReference type="STRING" id="981085.W9SK34"/>
<accession>W9SK34</accession>
<evidence type="ECO:0000259" key="6">
    <source>
        <dbReference type="PROSITE" id="PS51698"/>
    </source>
</evidence>
<keyword evidence="8" id="KW-1185">Reference proteome</keyword>
<evidence type="ECO:0000313" key="7">
    <source>
        <dbReference type="EMBL" id="EXC12987.1"/>
    </source>
</evidence>
<evidence type="ECO:0000313" key="8">
    <source>
        <dbReference type="Proteomes" id="UP000030645"/>
    </source>
</evidence>
<dbReference type="GO" id="GO:0061630">
    <property type="term" value="F:ubiquitin protein ligase activity"/>
    <property type="evidence" value="ECO:0007669"/>
    <property type="project" value="UniProtKB-UniRule"/>
</dbReference>
<dbReference type="Gene3D" id="3.30.40.10">
    <property type="entry name" value="Zinc/RING finger domain, C3HC4 (zinc finger)"/>
    <property type="match status" value="1"/>
</dbReference>
<name>W9SK34_9ROSA</name>
<dbReference type="KEGG" id="mnt:21399943"/>
<dbReference type="OrthoDB" id="10064100at2759"/>
<feature type="domain" description="U-box" evidence="6">
    <location>
        <begin position="6"/>
        <end position="81"/>
    </location>
</feature>
<dbReference type="SMART" id="SM00504">
    <property type="entry name" value="Ubox"/>
    <property type="match status" value="1"/>
</dbReference>
<dbReference type="AlphaFoldDB" id="W9SK34"/>
<dbReference type="Proteomes" id="UP000030645">
    <property type="component" value="Unassembled WGS sequence"/>
</dbReference>
<dbReference type="InterPro" id="IPR011989">
    <property type="entry name" value="ARM-like"/>
</dbReference>
<organism evidence="7 8">
    <name type="scientific">Morus notabilis</name>
    <dbReference type="NCBI Taxonomy" id="981085"/>
    <lineage>
        <taxon>Eukaryota</taxon>
        <taxon>Viridiplantae</taxon>
        <taxon>Streptophyta</taxon>
        <taxon>Embryophyta</taxon>
        <taxon>Tracheophyta</taxon>
        <taxon>Spermatophyta</taxon>
        <taxon>Magnoliopsida</taxon>
        <taxon>eudicotyledons</taxon>
        <taxon>Gunneridae</taxon>
        <taxon>Pentapetalae</taxon>
        <taxon>rosids</taxon>
        <taxon>fabids</taxon>
        <taxon>Rosales</taxon>
        <taxon>Moraceae</taxon>
        <taxon>Moreae</taxon>
        <taxon>Morus</taxon>
    </lineage>
</organism>
<keyword evidence="4 5" id="KW-0833">Ubl conjugation pathway</keyword>
<dbReference type="PANTHER" id="PTHR22849:SF132">
    <property type="entry name" value="E3 UBIQUITIN-PROTEIN LIGASE PUB23"/>
    <property type="match status" value="1"/>
</dbReference>
<dbReference type="FunFam" id="3.30.40.10:FF:000437">
    <property type="entry name" value="RING-type E3 ubiquitin transferase"/>
    <property type="match status" value="1"/>
</dbReference>
<dbReference type="UniPathway" id="UPA00143"/>
<evidence type="ECO:0000256" key="4">
    <source>
        <dbReference type="ARBA" id="ARBA00022786"/>
    </source>
</evidence>
<gene>
    <name evidence="7" type="ORF">L484_016918</name>
</gene>
<reference evidence="8" key="1">
    <citation type="submission" date="2013-01" db="EMBL/GenBank/DDBJ databases">
        <title>Draft Genome Sequence of a Mulberry Tree, Morus notabilis C.K. Schneid.</title>
        <authorList>
            <person name="He N."/>
            <person name="Zhao S."/>
        </authorList>
    </citation>
    <scope>NUCLEOTIDE SEQUENCE</scope>
</reference>
<evidence type="ECO:0000256" key="2">
    <source>
        <dbReference type="ARBA" id="ARBA00004906"/>
    </source>
</evidence>
<dbReference type="InterPro" id="IPR045210">
    <property type="entry name" value="RING-Ubox_PUB"/>
</dbReference>
<dbReference type="SUPFAM" id="SSF48371">
    <property type="entry name" value="ARM repeat"/>
    <property type="match status" value="1"/>
</dbReference>
<evidence type="ECO:0000256" key="3">
    <source>
        <dbReference type="ARBA" id="ARBA00022679"/>
    </source>
</evidence>
<comment type="catalytic activity">
    <reaction evidence="1 5">
        <text>S-ubiquitinyl-[E2 ubiquitin-conjugating enzyme]-L-cysteine + [acceptor protein]-L-lysine = [E2 ubiquitin-conjugating enzyme]-L-cysteine + N(6)-ubiquitinyl-[acceptor protein]-L-lysine.</text>
        <dbReference type="EC" id="2.3.2.27"/>
    </reaction>
</comment>
<dbReference type="eggNOG" id="ENOG502QR1A">
    <property type="taxonomic scope" value="Eukaryota"/>
</dbReference>
<dbReference type="CDD" id="cd16664">
    <property type="entry name" value="RING-Ubox_PUB"/>
    <property type="match status" value="1"/>
</dbReference>
<dbReference type="EC" id="2.3.2.27" evidence="5"/>
<dbReference type="PANTHER" id="PTHR22849">
    <property type="entry name" value="WDSAM1 PROTEIN"/>
    <property type="match status" value="1"/>
</dbReference>
<dbReference type="SUPFAM" id="SSF57850">
    <property type="entry name" value="RING/U-box"/>
    <property type="match status" value="1"/>
</dbReference>
<dbReference type="Gene3D" id="1.25.10.10">
    <property type="entry name" value="Leucine-rich Repeat Variant"/>
    <property type="match status" value="1"/>
</dbReference>